<evidence type="ECO:0008006" key="3">
    <source>
        <dbReference type="Google" id="ProtNLM"/>
    </source>
</evidence>
<evidence type="ECO:0000313" key="1">
    <source>
        <dbReference type="EMBL" id="GBE78259.1"/>
    </source>
</evidence>
<dbReference type="AlphaFoldDB" id="A0A401G7Y4"/>
<dbReference type="InterPro" id="IPR053037">
    <property type="entry name" value="Pericyclase_pydY-like"/>
</dbReference>
<dbReference type="PANTHER" id="PTHR38115">
    <property type="entry name" value="LIPOCALIN-LIKE DOMAIN-CONTAINING PROTEIN"/>
    <property type="match status" value="1"/>
</dbReference>
<name>A0A401G7Y4_9APHY</name>
<evidence type="ECO:0000313" key="2">
    <source>
        <dbReference type="Proteomes" id="UP000287166"/>
    </source>
</evidence>
<protein>
    <recommendedName>
        <fullName evidence="3">LCCL domain-containing protein</fullName>
    </recommendedName>
</protein>
<proteinExistence type="predicted"/>
<dbReference type="GeneID" id="38775176"/>
<reference evidence="1 2" key="1">
    <citation type="journal article" date="2018" name="Sci. Rep.">
        <title>Genome sequence of the cauliflower mushroom Sparassis crispa (Hanabiratake) and its association with beneficial usage.</title>
        <authorList>
            <person name="Kiyama R."/>
            <person name="Furutani Y."/>
            <person name="Kawaguchi K."/>
            <person name="Nakanishi T."/>
        </authorList>
    </citation>
    <scope>NUCLEOTIDE SEQUENCE [LARGE SCALE GENOMIC DNA]</scope>
</reference>
<sequence length="187" mass="21268">MAAPPEVTILDLSGKYMMNKSFSDDTDEILRLQGVGWWTRKAIQMSNLYLSCKHYKDDKDVEHIDIGQTLSGGVSGTTENRILDWVERPNEDNVFGAVKSKSKRIRVEDIENEFLKEGWLDDTKEHGAVLTIATSDTEKSGMSWVAEQSWGFQDINGERRYTRHVNFTGSNGENVQARLVYDYQGPL</sequence>
<organism evidence="1 2">
    <name type="scientific">Sparassis crispa</name>
    <dbReference type="NCBI Taxonomy" id="139825"/>
    <lineage>
        <taxon>Eukaryota</taxon>
        <taxon>Fungi</taxon>
        <taxon>Dikarya</taxon>
        <taxon>Basidiomycota</taxon>
        <taxon>Agaricomycotina</taxon>
        <taxon>Agaricomycetes</taxon>
        <taxon>Polyporales</taxon>
        <taxon>Sparassidaceae</taxon>
        <taxon>Sparassis</taxon>
    </lineage>
</organism>
<dbReference type="InParanoid" id="A0A401G7Y4"/>
<keyword evidence="2" id="KW-1185">Reference proteome</keyword>
<dbReference type="Proteomes" id="UP000287166">
    <property type="component" value="Unassembled WGS sequence"/>
</dbReference>
<comment type="caution">
    <text evidence="1">The sequence shown here is derived from an EMBL/GenBank/DDBJ whole genome shotgun (WGS) entry which is preliminary data.</text>
</comment>
<dbReference type="EMBL" id="BFAD01000001">
    <property type="protein sequence ID" value="GBE78259.1"/>
    <property type="molecule type" value="Genomic_DNA"/>
</dbReference>
<dbReference type="RefSeq" id="XP_027609172.1">
    <property type="nucleotide sequence ID" value="XM_027753371.1"/>
</dbReference>
<dbReference type="OrthoDB" id="425354at2759"/>
<accession>A0A401G7Y4</accession>
<dbReference type="PANTHER" id="PTHR38115:SF1">
    <property type="entry name" value="LIPOCALIN-LIKE DOMAIN-CONTAINING PROTEIN"/>
    <property type="match status" value="1"/>
</dbReference>
<gene>
    <name evidence="1" type="ORF">SCP_0111420</name>
</gene>